<reference evidence="2 3" key="1">
    <citation type="submission" date="2017-05" db="EMBL/GenBank/DDBJ databases">
        <title>Genome sequence of Candidatus Fukatsuia symbiotica and Candidatus Hamiltonella defensa from Acyrthosiphon pisum strain 5D.</title>
        <authorList>
            <person name="Patel V.A."/>
            <person name="Chevignon G."/>
            <person name="Russell J.A."/>
            <person name="Oliver K.M."/>
        </authorList>
    </citation>
    <scope>NUCLEOTIDE SEQUENCE [LARGE SCALE GENOMIC DNA]</scope>
    <source>
        <strain evidence="2 3">5D</strain>
    </source>
</reference>
<keyword evidence="1" id="KW-0812">Transmembrane</keyword>
<keyword evidence="1" id="KW-0472">Membrane</keyword>
<evidence type="ECO:0000313" key="3">
    <source>
        <dbReference type="Proteomes" id="UP000261875"/>
    </source>
</evidence>
<dbReference type="AlphaFoldDB" id="A0A2U8I9L7"/>
<name>A0A2U8I9L7_9GAMM</name>
<feature type="transmembrane region" description="Helical" evidence="1">
    <location>
        <begin position="26"/>
        <end position="49"/>
    </location>
</feature>
<protein>
    <submittedName>
        <fullName evidence="2">Uncharacterized protein</fullName>
    </submittedName>
</protein>
<proteinExistence type="predicted"/>
<gene>
    <name evidence="2" type="ORF">CCS41_10020</name>
</gene>
<organism evidence="2 3">
    <name type="scientific">Candidatus Fukatsuia symbiotica</name>
    <dbReference type="NCBI Taxonomy" id="1878942"/>
    <lineage>
        <taxon>Bacteria</taxon>
        <taxon>Pseudomonadati</taxon>
        <taxon>Pseudomonadota</taxon>
        <taxon>Gammaproteobacteria</taxon>
        <taxon>Enterobacterales</taxon>
        <taxon>Yersiniaceae</taxon>
        <taxon>Candidatus Fukatsuia</taxon>
    </lineage>
</organism>
<evidence type="ECO:0000256" key="1">
    <source>
        <dbReference type="SAM" id="Phobius"/>
    </source>
</evidence>
<dbReference type="EMBL" id="CP021659">
    <property type="protein sequence ID" value="AWK14735.1"/>
    <property type="molecule type" value="Genomic_DNA"/>
</dbReference>
<keyword evidence="3" id="KW-1185">Reference proteome</keyword>
<dbReference type="Proteomes" id="UP000261875">
    <property type="component" value="Chromosome"/>
</dbReference>
<sequence length="76" mass="9504">MGVYMFGKCFIIMHKLKYHHDRTENILLKFIFFYLYLFFRQCSHFFFMLRIKSFQIECRDFNVFVESTKGEMRCEC</sequence>
<evidence type="ECO:0000313" key="2">
    <source>
        <dbReference type="EMBL" id="AWK14735.1"/>
    </source>
</evidence>
<keyword evidence="1" id="KW-1133">Transmembrane helix</keyword>
<accession>A0A2U8I9L7</accession>
<dbReference type="KEGG" id="fsm:CCS41_10020"/>